<dbReference type="EMBL" id="CAIX01000095">
    <property type="protein sequence ID" value="CCI45329.1"/>
    <property type="molecule type" value="Genomic_DNA"/>
</dbReference>
<proteinExistence type="predicted"/>
<dbReference type="InParanoid" id="A0A024GEN2"/>
<sequence>MRVCLLCVMSDFMKSLSSCYVVLEHDGAGFLTQLIRFLLPLKISPKLCFEHHGLTSKRLRRTCGECCCSDGESSIKQDDFFQSSSDWYSLYASPNAAKMHFINSHKTCPFRATSAKSSENFSFRINSTHLWAILAAFASDRVGRETCCSNDASERAFGTILFDALDMSSLILNNDTNERQSIMDSLKEKCVVSVIAAVMRHAPSRPAHAMTFWAKFRTSLLLA</sequence>
<dbReference type="AlphaFoldDB" id="A0A024GEN2"/>
<evidence type="ECO:0000313" key="2">
    <source>
        <dbReference type="Proteomes" id="UP000053237"/>
    </source>
</evidence>
<organism evidence="1 2">
    <name type="scientific">Albugo candida</name>
    <dbReference type="NCBI Taxonomy" id="65357"/>
    <lineage>
        <taxon>Eukaryota</taxon>
        <taxon>Sar</taxon>
        <taxon>Stramenopiles</taxon>
        <taxon>Oomycota</taxon>
        <taxon>Peronosporomycetes</taxon>
        <taxon>Albuginales</taxon>
        <taxon>Albuginaceae</taxon>
        <taxon>Albugo</taxon>
    </lineage>
</organism>
<comment type="caution">
    <text evidence="1">The sequence shown here is derived from an EMBL/GenBank/DDBJ whole genome shotgun (WGS) entry which is preliminary data.</text>
</comment>
<gene>
    <name evidence="1" type="ORF">BN9_062020</name>
</gene>
<keyword evidence="2" id="KW-1185">Reference proteome</keyword>
<protein>
    <submittedName>
        <fullName evidence="1">Uncharacterized protein</fullName>
    </submittedName>
</protein>
<name>A0A024GEN2_9STRA</name>
<evidence type="ECO:0000313" key="1">
    <source>
        <dbReference type="EMBL" id="CCI45329.1"/>
    </source>
</evidence>
<accession>A0A024GEN2</accession>
<dbReference type="Proteomes" id="UP000053237">
    <property type="component" value="Unassembled WGS sequence"/>
</dbReference>
<reference evidence="1 2" key="1">
    <citation type="submission" date="2012-05" db="EMBL/GenBank/DDBJ databases">
        <title>Recombination and specialization in a pathogen metapopulation.</title>
        <authorList>
            <person name="Gardiner A."/>
            <person name="Kemen E."/>
            <person name="Schultz-Larsen T."/>
            <person name="MacLean D."/>
            <person name="Van Oosterhout C."/>
            <person name="Jones J.D.G."/>
        </authorList>
    </citation>
    <scope>NUCLEOTIDE SEQUENCE [LARGE SCALE GENOMIC DNA]</scope>
    <source>
        <strain evidence="1 2">Ac Nc2</strain>
    </source>
</reference>